<comment type="caution">
    <text evidence="1">The sequence shown here is derived from an EMBL/GenBank/DDBJ whole genome shotgun (WGS) entry which is preliminary data.</text>
</comment>
<protein>
    <recommendedName>
        <fullName evidence="2">PIN domain-containing protein</fullName>
    </recommendedName>
</protein>
<feature type="non-terminal residue" evidence="1">
    <location>
        <position position="135"/>
    </location>
</feature>
<reference evidence="1" key="1">
    <citation type="journal article" date="2014" name="Front. Microbiol.">
        <title>High frequency of phylogenetically diverse reductive dehalogenase-homologous genes in deep subseafloor sedimentary metagenomes.</title>
        <authorList>
            <person name="Kawai M."/>
            <person name="Futagami T."/>
            <person name="Toyoda A."/>
            <person name="Takaki Y."/>
            <person name="Nishi S."/>
            <person name="Hori S."/>
            <person name="Arai W."/>
            <person name="Tsubouchi T."/>
            <person name="Morono Y."/>
            <person name="Uchiyama I."/>
            <person name="Ito T."/>
            <person name="Fujiyama A."/>
            <person name="Inagaki F."/>
            <person name="Takami H."/>
        </authorList>
    </citation>
    <scope>NUCLEOTIDE SEQUENCE</scope>
    <source>
        <strain evidence="1">Expedition CK06-06</strain>
    </source>
</reference>
<name>X1PDW5_9ZZZZ</name>
<organism evidence="1">
    <name type="scientific">marine sediment metagenome</name>
    <dbReference type="NCBI Taxonomy" id="412755"/>
    <lineage>
        <taxon>unclassified sequences</taxon>
        <taxon>metagenomes</taxon>
        <taxon>ecological metagenomes</taxon>
    </lineage>
</organism>
<dbReference type="AlphaFoldDB" id="X1PDW5"/>
<gene>
    <name evidence="1" type="ORF">S06H3_45974</name>
</gene>
<proteinExistence type="predicted"/>
<evidence type="ECO:0008006" key="2">
    <source>
        <dbReference type="Google" id="ProtNLM"/>
    </source>
</evidence>
<evidence type="ECO:0000313" key="1">
    <source>
        <dbReference type="EMBL" id="GAI37235.1"/>
    </source>
</evidence>
<accession>X1PDW5</accession>
<sequence length="135" mass="15446">MTQKVIIFDASTLISLAMNGLFNELRELKKIFKGKFIITKDVKREIIDKPITIKRFELEALRLKKLLDDKVIEMPSSLKIDETQISKKVIEIRDIANSTFHGRGEDIKLIDSGEISCLALSRILDEKKVNYVIAV</sequence>
<dbReference type="EMBL" id="BARV01028761">
    <property type="protein sequence ID" value="GAI37235.1"/>
    <property type="molecule type" value="Genomic_DNA"/>
</dbReference>